<keyword evidence="9 13" id="KW-1133">Transmembrane helix</keyword>
<evidence type="ECO:0000256" key="6">
    <source>
        <dbReference type="ARBA" id="ARBA00022449"/>
    </source>
</evidence>
<feature type="transmembrane region" description="Helical" evidence="13">
    <location>
        <begin position="55"/>
        <end position="76"/>
    </location>
</feature>
<dbReference type="PANTHER" id="PTHR43298">
    <property type="entry name" value="MULTIDRUG RESISTANCE PROTEIN NORM-RELATED"/>
    <property type="match status" value="1"/>
</dbReference>
<feature type="transmembrane region" description="Helical" evidence="13">
    <location>
        <begin position="390"/>
        <end position="412"/>
    </location>
</feature>
<feature type="transmembrane region" description="Helical" evidence="13">
    <location>
        <begin position="163"/>
        <end position="187"/>
    </location>
</feature>
<dbReference type="RefSeq" id="WP_078712464.1">
    <property type="nucleotide sequence ID" value="NZ_FUWY01000006.1"/>
</dbReference>
<evidence type="ECO:0000256" key="13">
    <source>
        <dbReference type="SAM" id="Phobius"/>
    </source>
</evidence>
<protein>
    <recommendedName>
        <fullName evidence="4">Probable multidrug resistance protein NorM</fullName>
    </recommendedName>
    <alternativeName>
        <fullName evidence="12">Multidrug-efflux transporter</fullName>
    </alternativeName>
</protein>
<evidence type="ECO:0000256" key="8">
    <source>
        <dbReference type="ARBA" id="ARBA00022692"/>
    </source>
</evidence>
<dbReference type="AlphaFoldDB" id="A0A1T4PJD0"/>
<evidence type="ECO:0000256" key="7">
    <source>
        <dbReference type="ARBA" id="ARBA00022475"/>
    </source>
</evidence>
<dbReference type="GO" id="GO:0005886">
    <property type="term" value="C:plasma membrane"/>
    <property type="evidence" value="ECO:0007669"/>
    <property type="project" value="UniProtKB-SubCell"/>
</dbReference>
<sequence length="450" mass="49625">MEENKMGSMKINKLIMTMSLPIIISMLVQALYNIVDSMFVARVSENALTAVSLCYPIQMILVAVACGTGVGINALLSRNLGLKKQKDANQVALHGLMLSLLNGAVFAILGLLFSKQFLSLFTDNPEILEMGISYMQICMVFSVGVFVQITYERIMQSTGNTVYNMIIQGVGALTNIILDPIFIFGYFGVPAMGVAGAAIATVIGQMVAMILGIVITKYKIKLVQLHLKDFKLSTTLLKSIYRIAIPAILMQSIMSFMTVFMNMILVQFSTLAVSVFSIYYKLQQFVFMAVSGITNAIIPIISFNFGAKHKQRILDAIYFSLKLASIIMILGTIVFQLFPEQLLYLFDAKADMLAIGIPALRTISLSFVFAGISMILCSAFQALDHGQNSLIITLLRQMILLVPCTYVFAQLFGLNLSWWSFVITEALCCLLSLGYLHTIKAKTILTIKEA</sequence>
<feature type="transmembrane region" description="Helical" evidence="13">
    <location>
        <begin position="285"/>
        <end position="305"/>
    </location>
</feature>
<evidence type="ECO:0000256" key="12">
    <source>
        <dbReference type="ARBA" id="ARBA00031636"/>
    </source>
</evidence>
<accession>A0A1T4PJD0</accession>
<comment type="subcellular location">
    <subcellularLocation>
        <location evidence="2">Cell membrane</location>
        <topology evidence="2">Multi-pass membrane protein</topology>
    </subcellularLocation>
</comment>
<dbReference type="PIRSF" id="PIRSF006603">
    <property type="entry name" value="DinF"/>
    <property type="match status" value="1"/>
</dbReference>
<dbReference type="OrthoDB" id="9811110at2"/>
<keyword evidence="15" id="KW-1185">Reference proteome</keyword>
<feature type="transmembrane region" description="Helical" evidence="13">
    <location>
        <begin position="418"/>
        <end position="436"/>
    </location>
</feature>
<evidence type="ECO:0000256" key="9">
    <source>
        <dbReference type="ARBA" id="ARBA00022989"/>
    </source>
</evidence>
<evidence type="ECO:0000256" key="4">
    <source>
        <dbReference type="ARBA" id="ARBA00020268"/>
    </source>
</evidence>
<feature type="transmembrane region" description="Helical" evidence="13">
    <location>
        <begin position="317"/>
        <end position="338"/>
    </location>
</feature>
<dbReference type="GO" id="GO:0042910">
    <property type="term" value="F:xenobiotic transmembrane transporter activity"/>
    <property type="evidence" value="ECO:0007669"/>
    <property type="project" value="InterPro"/>
</dbReference>
<dbReference type="GO" id="GO:0015297">
    <property type="term" value="F:antiporter activity"/>
    <property type="evidence" value="ECO:0007669"/>
    <property type="project" value="UniProtKB-KW"/>
</dbReference>
<evidence type="ECO:0000256" key="11">
    <source>
        <dbReference type="ARBA" id="ARBA00023136"/>
    </source>
</evidence>
<feature type="transmembrane region" description="Helical" evidence="13">
    <location>
        <begin position="14"/>
        <end position="35"/>
    </location>
</feature>
<dbReference type="InterPro" id="IPR002528">
    <property type="entry name" value="MATE_fam"/>
</dbReference>
<dbReference type="Proteomes" id="UP000243297">
    <property type="component" value="Unassembled WGS sequence"/>
</dbReference>
<dbReference type="STRING" id="118967.SAMN02745191_2067"/>
<proteinExistence type="inferred from homology"/>
<evidence type="ECO:0000313" key="15">
    <source>
        <dbReference type="Proteomes" id="UP000243297"/>
    </source>
</evidence>
<feature type="transmembrane region" description="Helical" evidence="13">
    <location>
        <begin position="193"/>
        <end position="218"/>
    </location>
</feature>
<keyword evidence="10" id="KW-0406">Ion transport</keyword>
<feature type="transmembrane region" description="Helical" evidence="13">
    <location>
        <begin position="133"/>
        <end position="151"/>
    </location>
</feature>
<reference evidence="15" key="1">
    <citation type="submission" date="2017-02" db="EMBL/GenBank/DDBJ databases">
        <authorList>
            <person name="Varghese N."/>
            <person name="Submissions S."/>
        </authorList>
    </citation>
    <scope>NUCLEOTIDE SEQUENCE [LARGE SCALE GENOMIC DNA]</scope>
    <source>
        <strain evidence="15">ATCC 25662</strain>
    </source>
</reference>
<evidence type="ECO:0000256" key="10">
    <source>
        <dbReference type="ARBA" id="ARBA00023065"/>
    </source>
</evidence>
<feature type="transmembrane region" description="Helical" evidence="13">
    <location>
        <begin position="239"/>
        <end position="265"/>
    </location>
</feature>
<evidence type="ECO:0000256" key="1">
    <source>
        <dbReference type="ARBA" id="ARBA00003408"/>
    </source>
</evidence>
<dbReference type="InterPro" id="IPR050222">
    <property type="entry name" value="MATE_MdtK"/>
</dbReference>
<gene>
    <name evidence="14" type="ORF">SAMN02745191_2067</name>
</gene>
<keyword evidence="5" id="KW-0813">Transport</keyword>
<dbReference type="InterPro" id="IPR048279">
    <property type="entry name" value="MdtK-like"/>
</dbReference>
<dbReference type="PANTHER" id="PTHR43298:SF2">
    <property type="entry name" value="FMN_FAD EXPORTER YEEO-RELATED"/>
    <property type="match status" value="1"/>
</dbReference>
<dbReference type="NCBIfam" id="TIGR00797">
    <property type="entry name" value="matE"/>
    <property type="match status" value="1"/>
</dbReference>
<evidence type="ECO:0000256" key="3">
    <source>
        <dbReference type="ARBA" id="ARBA00010199"/>
    </source>
</evidence>
<keyword evidence="8 13" id="KW-0812">Transmembrane</keyword>
<evidence type="ECO:0000256" key="5">
    <source>
        <dbReference type="ARBA" id="ARBA00022448"/>
    </source>
</evidence>
<evidence type="ECO:0000256" key="2">
    <source>
        <dbReference type="ARBA" id="ARBA00004651"/>
    </source>
</evidence>
<feature type="transmembrane region" description="Helical" evidence="13">
    <location>
        <begin position="358"/>
        <end position="383"/>
    </location>
</feature>
<dbReference type="GO" id="GO:0006811">
    <property type="term" value="P:monoatomic ion transport"/>
    <property type="evidence" value="ECO:0007669"/>
    <property type="project" value="UniProtKB-KW"/>
</dbReference>
<organism evidence="14 15">
    <name type="scientific">Anaerorhabdus furcosa</name>
    <dbReference type="NCBI Taxonomy" id="118967"/>
    <lineage>
        <taxon>Bacteria</taxon>
        <taxon>Bacillati</taxon>
        <taxon>Bacillota</taxon>
        <taxon>Erysipelotrichia</taxon>
        <taxon>Erysipelotrichales</taxon>
        <taxon>Erysipelotrichaceae</taxon>
        <taxon>Anaerorhabdus</taxon>
    </lineage>
</organism>
<feature type="transmembrane region" description="Helical" evidence="13">
    <location>
        <begin position="88"/>
        <end position="113"/>
    </location>
</feature>
<keyword evidence="6" id="KW-0050">Antiport</keyword>
<keyword evidence="11 13" id="KW-0472">Membrane</keyword>
<dbReference type="EMBL" id="FUWY01000006">
    <property type="protein sequence ID" value="SJZ91654.1"/>
    <property type="molecule type" value="Genomic_DNA"/>
</dbReference>
<name>A0A1T4PJD0_9FIRM</name>
<dbReference type="CDD" id="cd13144">
    <property type="entry name" value="MATE_like_4"/>
    <property type="match status" value="1"/>
</dbReference>
<comment type="function">
    <text evidence="1">Multidrug efflux pump.</text>
</comment>
<comment type="similarity">
    <text evidence="3">Belongs to the multi antimicrobial extrusion (MATE) (TC 2.A.66.1) family.</text>
</comment>
<dbReference type="Pfam" id="PF01554">
    <property type="entry name" value="MatE"/>
    <property type="match status" value="2"/>
</dbReference>
<keyword evidence="7" id="KW-1003">Cell membrane</keyword>
<evidence type="ECO:0000313" key="14">
    <source>
        <dbReference type="EMBL" id="SJZ91654.1"/>
    </source>
</evidence>